<dbReference type="InterPro" id="IPR003615">
    <property type="entry name" value="HNH_nuc"/>
</dbReference>
<dbReference type="Gene3D" id="1.10.30.50">
    <property type="match status" value="1"/>
</dbReference>
<evidence type="ECO:0000313" key="2">
    <source>
        <dbReference type="Proteomes" id="UP000664731"/>
    </source>
</evidence>
<accession>A0A939GUQ5</accession>
<comment type="caution">
    <text evidence="1">The sequence shown here is derived from an EMBL/GenBank/DDBJ whole genome shotgun (WGS) entry which is preliminary data.</text>
</comment>
<dbReference type="AlphaFoldDB" id="A0A939GUQ5"/>
<protein>
    <submittedName>
        <fullName evidence="1">HNH endonuclease</fullName>
    </submittedName>
</protein>
<organism evidence="1 2">
    <name type="scientific">Comamonas denitrificans</name>
    <dbReference type="NCBI Taxonomy" id="117506"/>
    <lineage>
        <taxon>Bacteria</taxon>
        <taxon>Pseudomonadati</taxon>
        <taxon>Pseudomonadota</taxon>
        <taxon>Betaproteobacteria</taxon>
        <taxon>Burkholderiales</taxon>
        <taxon>Comamonadaceae</taxon>
        <taxon>Comamonas</taxon>
    </lineage>
</organism>
<dbReference type="GO" id="GO:0004519">
    <property type="term" value="F:endonuclease activity"/>
    <property type="evidence" value="ECO:0007669"/>
    <property type="project" value="UniProtKB-KW"/>
</dbReference>
<dbReference type="CDD" id="cd00085">
    <property type="entry name" value="HNHc"/>
    <property type="match status" value="1"/>
</dbReference>
<keyword evidence="1" id="KW-0255">Endonuclease</keyword>
<sequence>MSELDSKPMMRPIALKNVNCAYCGRDFSDELPSTREHVIGRRFVPKGSLAVQWNLILNACRYCNNKKSHLEGDISVITMLPTHVEREAATETVLSKEIARKAAKAISERTKKPVSKSQEAIQLEFERGAAKISTEFFAPPQIDHSRVYKLAQFHFTAFFFLITYNESTRRGGFVLGDYMHFGFFRRENWGAVDALWFLQLTESWEHRCAGDGADGFFRIHIRKCPGANVWSFAVEWNQSHRVLAFAGDPQEIQRLLESVPNAVSTWVRLRDGNLVRLTESISLDPSIDTLFAQIEAAPASADWRVGDAADLPETNKPSLGGLFH</sequence>
<keyword evidence="1" id="KW-0378">Hydrolase</keyword>
<proteinExistence type="predicted"/>
<reference evidence="1" key="1">
    <citation type="submission" date="2021-03" db="EMBL/GenBank/DDBJ databases">
        <title>Comamonas denitrificans.</title>
        <authorList>
            <person name="Finster K."/>
        </authorList>
    </citation>
    <scope>NUCLEOTIDE SEQUENCE</scope>
    <source>
        <strain evidence="1">MM2021_4</strain>
    </source>
</reference>
<dbReference type="RefSeq" id="WP_207574885.1">
    <property type="nucleotide sequence ID" value="NZ_JAFNME010000009.1"/>
</dbReference>
<evidence type="ECO:0000313" key="1">
    <source>
        <dbReference type="EMBL" id="MBO1249365.1"/>
    </source>
</evidence>
<name>A0A939GUQ5_9BURK</name>
<gene>
    <name evidence="1" type="ORF">J1777_05870</name>
</gene>
<keyword evidence="2" id="KW-1185">Reference proteome</keyword>
<dbReference type="EMBL" id="JAFNME010000009">
    <property type="protein sequence ID" value="MBO1249365.1"/>
    <property type="molecule type" value="Genomic_DNA"/>
</dbReference>
<dbReference type="Proteomes" id="UP000664731">
    <property type="component" value="Unassembled WGS sequence"/>
</dbReference>
<keyword evidence="1" id="KW-0540">Nuclease</keyword>